<accession>A0AAV4QAT8</accession>
<sequence>MPCLVLQIKQIRIREDGSNPVIYVHFNYFSIRLVVTQARLWVCHTRDCNSICERRPSSEFSPHVTQMGSCP</sequence>
<reference evidence="1 2" key="1">
    <citation type="submission" date="2021-06" db="EMBL/GenBank/DDBJ databases">
        <title>Caerostris extrusa draft genome.</title>
        <authorList>
            <person name="Kono N."/>
            <person name="Arakawa K."/>
        </authorList>
    </citation>
    <scope>NUCLEOTIDE SEQUENCE [LARGE SCALE GENOMIC DNA]</scope>
</reference>
<comment type="caution">
    <text evidence="1">The sequence shown here is derived from an EMBL/GenBank/DDBJ whole genome shotgun (WGS) entry which is preliminary data.</text>
</comment>
<proteinExistence type="predicted"/>
<dbReference type="AlphaFoldDB" id="A0AAV4QAT8"/>
<protein>
    <submittedName>
        <fullName evidence="1">Uncharacterized protein</fullName>
    </submittedName>
</protein>
<organism evidence="1 2">
    <name type="scientific">Caerostris extrusa</name>
    <name type="common">Bark spider</name>
    <name type="synonym">Caerostris bankana</name>
    <dbReference type="NCBI Taxonomy" id="172846"/>
    <lineage>
        <taxon>Eukaryota</taxon>
        <taxon>Metazoa</taxon>
        <taxon>Ecdysozoa</taxon>
        <taxon>Arthropoda</taxon>
        <taxon>Chelicerata</taxon>
        <taxon>Arachnida</taxon>
        <taxon>Araneae</taxon>
        <taxon>Araneomorphae</taxon>
        <taxon>Entelegynae</taxon>
        <taxon>Araneoidea</taxon>
        <taxon>Araneidae</taxon>
        <taxon>Caerostris</taxon>
    </lineage>
</organism>
<gene>
    <name evidence="1" type="ORF">CEXT_103751</name>
</gene>
<name>A0AAV4QAT8_CAEEX</name>
<dbReference type="Proteomes" id="UP001054945">
    <property type="component" value="Unassembled WGS sequence"/>
</dbReference>
<keyword evidence="2" id="KW-1185">Reference proteome</keyword>
<dbReference type="EMBL" id="BPLR01005973">
    <property type="protein sequence ID" value="GIY06529.1"/>
    <property type="molecule type" value="Genomic_DNA"/>
</dbReference>
<evidence type="ECO:0000313" key="2">
    <source>
        <dbReference type="Proteomes" id="UP001054945"/>
    </source>
</evidence>
<evidence type="ECO:0000313" key="1">
    <source>
        <dbReference type="EMBL" id="GIY06529.1"/>
    </source>
</evidence>